<name>A0AAV7WGT6_PLEWA</name>
<reference evidence="1" key="1">
    <citation type="journal article" date="2022" name="bioRxiv">
        <title>Sequencing and chromosome-scale assembly of the giantPleurodeles waltlgenome.</title>
        <authorList>
            <person name="Brown T."/>
            <person name="Elewa A."/>
            <person name="Iarovenko S."/>
            <person name="Subramanian E."/>
            <person name="Araus A.J."/>
            <person name="Petzold A."/>
            <person name="Susuki M."/>
            <person name="Suzuki K.-i.T."/>
            <person name="Hayashi T."/>
            <person name="Toyoda A."/>
            <person name="Oliveira C."/>
            <person name="Osipova E."/>
            <person name="Leigh N.D."/>
            <person name="Simon A."/>
            <person name="Yun M.H."/>
        </authorList>
    </citation>
    <scope>NUCLEOTIDE SEQUENCE</scope>
    <source>
        <strain evidence="1">20211129_DDA</strain>
        <tissue evidence="1">Liver</tissue>
    </source>
</reference>
<dbReference type="AlphaFoldDB" id="A0AAV7WGT6"/>
<evidence type="ECO:0000313" key="1">
    <source>
        <dbReference type="EMBL" id="KAJ1212007.1"/>
    </source>
</evidence>
<protein>
    <submittedName>
        <fullName evidence="1">Uncharacterized protein</fullName>
    </submittedName>
</protein>
<dbReference type="EMBL" id="JANPWB010000002">
    <property type="protein sequence ID" value="KAJ1212007.1"/>
    <property type="molecule type" value="Genomic_DNA"/>
</dbReference>
<gene>
    <name evidence="1" type="ORF">NDU88_007353</name>
</gene>
<keyword evidence="2" id="KW-1185">Reference proteome</keyword>
<comment type="caution">
    <text evidence="1">The sequence shown here is derived from an EMBL/GenBank/DDBJ whole genome shotgun (WGS) entry which is preliminary data.</text>
</comment>
<evidence type="ECO:0000313" key="2">
    <source>
        <dbReference type="Proteomes" id="UP001066276"/>
    </source>
</evidence>
<sequence>WDKQGPLTQYISFLHIHTGGTHWALRHNSSLFFTTNPGRTHRALTPNTCHCFTTTQVGHTGPSDPTHLLPSQPT</sequence>
<accession>A0AAV7WGT6</accession>
<organism evidence="1 2">
    <name type="scientific">Pleurodeles waltl</name>
    <name type="common">Iberian ribbed newt</name>
    <dbReference type="NCBI Taxonomy" id="8319"/>
    <lineage>
        <taxon>Eukaryota</taxon>
        <taxon>Metazoa</taxon>
        <taxon>Chordata</taxon>
        <taxon>Craniata</taxon>
        <taxon>Vertebrata</taxon>
        <taxon>Euteleostomi</taxon>
        <taxon>Amphibia</taxon>
        <taxon>Batrachia</taxon>
        <taxon>Caudata</taxon>
        <taxon>Salamandroidea</taxon>
        <taxon>Salamandridae</taxon>
        <taxon>Pleurodelinae</taxon>
        <taxon>Pleurodeles</taxon>
    </lineage>
</organism>
<feature type="non-terminal residue" evidence="1">
    <location>
        <position position="74"/>
    </location>
</feature>
<proteinExistence type="predicted"/>
<feature type="non-terminal residue" evidence="1">
    <location>
        <position position="1"/>
    </location>
</feature>
<dbReference type="Proteomes" id="UP001066276">
    <property type="component" value="Chromosome 1_2"/>
</dbReference>